<dbReference type="AlphaFoldDB" id="A0A7J9FPQ7"/>
<reference evidence="1 2" key="1">
    <citation type="journal article" date="2019" name="Genome Biol. Evol.">
        <title>Insights into the evolution of the New World diploid cottons (Gossypium, subgenus Houzingenia) based on genome sequencing.</title>
        <authorList>
            <person name="Grover C.E."/>
            <person name="Arick M.A. 2nd"/>
            <person name="Thrash A."/>
            <person name="Conover J.L."/>
            <person name="Sanders W.S."/>
            <person name="Peterson D.G."/>
            <person name="Frelichowski J.E."/>
            <person name="Scheffler J.A."/>
            <person name="Scheffler B.E."/>
            <person name="Wendel J.F."/>
        </authorList>
    </citation>
    <scope>NUCLEOTIDE SEQUENCE [LARGE SCALE GENOMIC DNA]</scope>
    <source>
        <strain evidence="1">8</strain>
        <tissue evidence="1">Leaf</tissue>
    </source>
</reference>
<evidence type="ECO:0000313" key="1">
    <source>
        <dbReference type="EMBL" id="MBA0787131.1"/>
    </source>
</evidence>
<dbReference type="EMBL" id="JABEZW010225372">
    <property type="protein sequence ID" value="MBA0787131.1"/>
    <property type="molecule type" value="Genomic_DNA"/>
</dbReference>
<sequence>MQPSGYGQRQHNKRRVIVL</sequence>
<protein>
    <submittedName>
        <fullName evidence="1">Uncharacterized protein</fullName>
    </submittedName>
</protein>
<proteinExistence type="predicted"/>
<keyword evidence="2" id="KW-1185">Reference proteome</keyword>
<name>A0A7J9FPQ7_9ROSI</name>
<accession>A0A7J9FPQ7</accession>
<dbReference type="Proteomes" id="UP000593568">
    <property type="component" value="Unassembled WGS sequence"/>
</dbReference>
<organism evidence="1 2">
    <name type="scientific">Gossypium trilobum</name>
    <dbReference type="NCBI Taxonomy" id="34281"/>
    <lineage>
        <taxon>Eukaryota</taxon>
        <taxon>Viridiplantae</taxon>
        <taxon>Streptophyta</taxon>
        <taxon>Embryophyta</taxon>
        <taxon>Tracheophyta</taxon>
        <taxon>Spermatophyta</taxon>
        <taxon>Magnoliopsida</taxon>
        <taxon>eudicotyledons</taxon>
        <taxon>Gunneridae</taxon>
        <taxon>Pentapetalae</taxon>
        <taxon>rosids</taxon>
        <taxon>malvids</taxon>
        <taxon>Malvales</taxon>
        <taxon>Malvaceae</taxon>
        <taxon>Malvoideae</taxon>
        <taxon>Gossypium</taxon>
    </lineage>
</organism>
<comment type="caution">
    <text evidence="1">The sequence shown here is derived from an EMBL/GenBank/DDBJ whole genome shotgun (WGS) entry which is preliminary data.</text>
</comment>
<evidence type="ECO:0000313" key="2">
    <source>
        <dbReference type="Proteomes" id="UP000593568"/>
    </source>
</evidence>
<gene>
    <name evidence="1" type="ORF">Gotri_027341</name>
</gene>